<dbReference type="InterPro" id="IPR001487">
    <property type="entry name" value="Bromodomain"/>
</dbReference>
<comment type="similarity">
    <text evidence="2">Belongs to the acetyltransferase family. GCN5 subfamily.</text>
</comment>
<dbReference type="AlphaFoldDB" id="A0A0G4ERX9"/>
<dbReference type="PANTHER" id="PTHR45750:SF3">
    <property type="entry name" value="HISTONE ACETYLTRANSFERASE"/>
    <property type="match status" value="1"/>
</dbReference>
<dbReference type="Pfam" id="PF00439">
    <property type="entry name" value="Bromodomain"/>
    <property type="match status" value="1"/>
</dbReference>
<keyword evidence="3 6" id="KW-0103">Bromodomain</keyword>
<evidence type="ECO:0000256" key="3">
    <source>
        <dbReference type="ARBA" id="ARBA00023117"/>
    </source>
</evidence>
<dbReference type="SUPFAM" id="SSF55729">
    <property type="entry name" value="Acyl-CoA N-acyltransferases (Nat)"/>
    <property type="match status" value="1"/>
</dbReference>
<evidence type="ECO:0000313" key="11">
    <source>
        <dbReference type="Proteomes" id="UP000041254"/>
    </source>
</evidence>
<organism evidence="10 11">
    <name type="scientific">Vitrella brassicaformis (strain CCMP3155)</name>
    <dbReference type="NCBI Taxonomy" id="1169540"/>
    <lineage>
        <taxon>Eukaryota</taxon>
        <taxon>Sar</taxon>
        <taxon>Alveolata</taxon>
        <taxon>Colpodellida</taxon>
        <taxon>Vitrellaceae</taxon>
        <taxon>Vitrella</taxon>
    </lineage>
</organism>
<dbReference type="OMA" id="HQPPKEW"/>
<comment type="subcellular location">
    <subcellularLocation>
        <location evidence="1">Nucleus</location>
    </subcellularLocation>
</comment>
<reference evidence="10 11" key="1">
    <citation type="submission" date="2014-11" db="EMBL/GenBank/DDBJ databases">
        <authorList>
            <person name="Zhu J."/>
            <person name="Qi W."/>
            <person name="Song R."/>
        </authorList>
    </citation>
    <scope>NUCLEOTIDE SEQUENCE [LARGE SCALE GENOMIC DNA]</scope>
</reference>
<evidence type="ECO:0000256" key="7">
    <source>
        <dbReference type="SAM" id="MobiDB-lite"/>
    </source>
</evidence>
<dbReference type="InParanoid" id="A0A0G4ERX9"/>
<dbReference type="VEuPathDB" id="CryptoDB:Vbra_12889"/>
<dbReference type="InterPro" id="IPR037800">
    <property type="entry name" value="GCN5"/>
</dbReference>
<gene>
    <name evidence="10" type="ORF">Vbra_12889</name>
</gene>
<dbReference type="Gene3D" id="3.40.630.30">
    <property type="match status" value="1"/>
</dbReference>
<feature type="compositionally biased region" description="Polar residues" evidence="7">
    <location>
        <begin position="33"/>
        <end position="45"/>
    </location>
</feature>
<keyword evidence="5" id="KW-0539">Nucleus</keyword>
<dbReference type="SUPFAM" id="SSF47370">
    <property type="entry name" value="Bromodomain"/>
    <property type="match status" value="1"/>
</dbReference>
<dbReference type="GO" id="GO:0010484">
    <property type="term" value="F:histone H3 acetyltransferase activity"/>
    <property type="evidence" value="ECO:0007669"/>
    <property type="project" value="TreeGrafter"/>
</dbReference>
<evidence type="ECO:0000256" key="4">
    <source>
        <dbReference type="ARBA" id="ARBA00023159"/>
    </source>
</evidence>
<dbReference type="GO" id="GO:0000123">
    <property type="term" value="C:histone acetyltransferase complex"/>
    <property type="evidence" value="ECO:0007669"/>
    <property type="project" value="TreeGrafter"/>
</dbReference>
<name>A0A0G4ERX9_VITBC</name>
<dbReference type="SMART" id="SM00297">
    <property type="entry name" value="BROMO"/>
    <property type="match status" value="1"/>
</dbReference>
<dbReference type="PhylomeDB" id="A0A0G4ERX9"/>
<dbReference type="GO" id="GO:0005634">
    <property type="term" value="C:nucleus"/>
    <property type="evidence" value="ECO:0007669"/>
    <property type="project" value="UniProtKB-SubCell"/>
</dbReference>
<feature type="domain" description="Bromo" evidence="8">
    <location>
        <begin position="404"/>
        <end position="474"/>
    </location>
</feature>
<feature type="region of interest" description="Disordered" evidence="7">
    <location>
        <begin position="1"/>
        <end position="71"/>
    </location>
</feature>
<evidence type="ECO:0000256" key="2">
    <source>
        <dbReference type="ARBA" id="ARBA00008607"/>
    </source>
</evidence>
<dbReference type="STRING" id="1169540.A0A0G4ERX9"/>
<dbReference type="PROSITE" id="PS50014">
    <property type="entry name" value="BROMODOMAIN_2"/>
    <property type="match status" value="1"/>
</dbReference>
<dbReference type="EMBL" id="CDMY01000295">
    <property type="protein sequence ID" value="CEM00620.1"/>
    <property type="molecule type" value="Genomic_DNA"/>
</dbReference>
<dbReference type="PANTHER" id="PTHR45750">
    <property type="entry name" value="GH11602P"/>
    <property type="match status" value="1"/>
</dbReference>
<feature type="region of interest" description="Disordered" evidence="7">
    <location>
        <begin position="337"/>
        <end position="392"/>
    </location>
</feature>
<feature type="compositionally biased region" description="Basic residues" evidence="7">
    <location>
        <begin position="377"/>
        <end position="386"/>
    </location>
</feature>
<keyword evidence="11" id="KW-1185">Reference proteome</keyword>
<accession>A0A0G4ERX9</accession>
<evidence type="ECO:0000256" key="1">
    <source>
        <dbReference type="ARBA" id="ARBA00004123"/>
    </source>
</evidence>
<proteinExistence type="inferred from homology"/>
<dbReference type="OrthoDB" id="1937912at2759"/>
<evidence type="ECO:0000259" key="8">
    <source>
        <dbReference type="PROSITE" id="PS50014"/>
    </source>
</evidence>
<dbReference type="InterPro" id="IPR036427">
    <property type="entry name" value="Bromodomain-like_sf"/>
</dbReference>
<dbReference type="PROSITE" id="PS51186">
    <property type="entry name" value="GNAT"/>
    <property type="match status" value="1"/>
</dbReference>
<evidence type="ECO:0000313" key="10">
    <source>
        <dbReference type="EMBL" id="CEM00620.1"/>
    </source>
</evidence>
<evidence type="ECO:0000256" key="5">
    <source>
        <dbReference type="ARBA" id="ARBA00023242"/>
    </source>
</evidence>
<feature type="domain" description="N-acetyltransferase" evidence="9">
    <location>
        <begin position="116"/>
        <end position="267"/>
    </location>
</feature>
<dbReference type="Pfam" id="PF00583">
    <property type="entry name" value="Acetyltransf_1"/>
    <property type="match status" value="1"/>
</dbReference>
<keyword evidence="4" id="KW-0010">Activator</keyword>
<dbReference type="Gene3D" id="1.20.920.10">
    <property type="entry name" value="Bromodomain-like"/>
    <property type="match status" value="1"/>
</dbReference>
<sequence length="498" mass="55568">MSEGPKKQGEAANGGPQAEVDPAEGNVEMRDANSAQDGAQEQTIAPSSLPPPSPEQSDDQPMADVPCEKPASAAQATAYFNRKKRARPEDLEKEMNVRPIISPINIADKEVTQGIITFECRTNDGDTESLIKLANMRAVFCRALPKMGATYVARLVFDRRHHTLMLIKNKEVIGGICFRPFFEQGFAEIAFLAVKYEETRKGYATALMNHLKEHLKTMGTGIHTIITCADNEAIGYFKRMGFVPADKAVKEKYKGFIKEYDKVTEMECIILPNVDYRNLPALMVKQQKALDELLMANRPVYTLGDLDKTEGNNKKPRLIPGLAEILAKYPDIQPNGKLPPPPILPFPSSLPRKPAVPTPQPPASIEKPRVAQSGRGQSKRQPHPRKGKESGFQKQCLAVLDKLIKHEKSWPYVKPVKAADAPGYYDIIKEPTDVGTMQKKAKANKFESKEAFVEELNRIWDNARLYNDKSTVYYQFADDLQTYIAPELAALKERGADE</sequence>
<dbReference type="GO" id="GO:0045944">
    <property type="term" value="P:positive regulation of transcription by RNA polymerase II"/>
    <property type="evidence" value="ECO:0007669"/>
    <property type="project" value="TreeGrafter"/>
</dbReference>
<evidence type="ECO:0000256" key="6">
    <source>
        <dbReference type="PROSITE-ProRule" id="PRU00035"/>
    </source>
</evidence>
<dbReference type="CDD" id="cd04301">
    <property type="entry name" value="NAT_SF"/>
    <property type="match status" value="1"/>
</dbReference>
<dbReference type="InterPro" id="IPR000182">
    <property type="entry name" value="GNAT_dom"/>
</dbReference>
<dbReference type="PRINTS" id="PR00503">
    <property type="entry name" value="BROMODOMAIN"/>
</dbReference>
<evidence type="ECO:0008006" key="12">
    <source>
        <dbReference type="Google" id="ProtNLM"/>
    </source>
</evidence>
<dbReference type="InterPro" id="IPR016181">
    <property type="entry name" value="Acyl_CoA_acyltransferase"/>
</dbReference>
<evidence type="ECO:0000259" key="9">
    <source>
        <dbReference type="PROSITE" id="PS51186"/>
    </source>
</evidence>
<dbReference type="Proteomes" id="UP000041254">
    <property type="component" value="Unassembled WGS sequence"/>
</dbReference>
<protein>
    <recommendedName>
        <fullName evidence="12">Histone acetyltransferase</fullName>
    </recommendedName>
</protein>